<dbReference type="Proteomes" id="UP000516117">
    <property type="component" value="Chromosome"/>
</dbReference>
<name>A0A7H0H1Z3_9ACTN</name>
<evidence type="ECO:0000313" key="2">
    <source>
        <dbReference type="EMBL" id="QNP54559.1"/>
    </source>
</evidence>
<accession>A0A7H0H1Z3</accession>
<feature type="compositionally biased region" description="Low complexity" evidence="1">
    <location>
        <begin position="48"/>
        <end position="66"/>
    </location>
</feature>
<gene>
    <name evidence="2" type="ORF">H9L22_09370</name>
</gene>
<reference evidence="2 3" key="1">
    <citation type="submission" date="2020-08" db="EMBL/GenBank/DDBJ databases">
        <title>Genome sequence of Tessaracoccus defluvii JCM 17540T.</title>
        <authorList>
            <person name="Hyun D.-W."/>
            <person name="Bae J.-W."/>
        </authorList>
    </citation>
    <scope>NUCLEOTIDE SEQUENCE [LARGE SCALE GENOMIC DNA]</scope>
    <source>
        <strain evidence="2 3">JCM 17540</strain>
    </source>
</reference>
<sequence>MPETRTFDDSGSDGLQREVREALGETVRPVDTWAARSAAHEAEDAGADGESAAEPAAEPAASPSADLGASQFLYYTES</sequence>
<feature type="region of interest" description="Disordered" evidence="1">
    <location>
        <begin position="36"/>
        <end position="78"/>
    </location>
</feature>
<dbReference type="RefSeq" id="WP_187719699.1">
    <property type="nucleotide sequence ID" value="NZ_BAABBL010000006.1"/>
</dbReference>
<dbReference type="AlphaFoldDB" id="A0A7H0H1Z3"/>
<organism evidence="2 3">
    <name type="scientific">Tessaracoccus defluvii</name>
    <dbReference type="NCBI Taxonomy" id="1285901"/>
    <lineage>
        <taxon>Bacteria</taxon>
        <taxon>Bacillati</taxon>
        <taxon>Actinomycetota</taxon>
        <taxon>Actinomycetes</taxon>
        <taxon>Propionibacteriales</taxon>
        <taxon>Propionibacteriaceae</taxon>
        <taxon>Tessaracoccus</taxon>
    </lineage>
</organism>
<proteinExistence type="predicted"/>
<keyword evidence="3" id="KW-1185">Reference proteome</keyword>
<dbReference type="KEGG" id="tdf:H9L22_09370"/>
<evidence type="ECO:0000256" key="1">
    <source>
        <dbReference type="SAM" id="MobiDB-lite"/>
    </source>
</evidence>
<protein>
    <submittedName>
        <fullName evidence="2">Uncharacterized protein</fullName>
    </submittedName>
</protein>
<evidence type="ECO:0000313" key="3">
    <source>
        <dbReference type="Proteomes" id="UP000516117"/>
    </source>
</evidence>
<dbReference type="EMBL" id="CP060789">
    <property type="protein sequence ID" value="QNP54559.1"/>
    <property type="molecule type" value="Genomic_DNA"/>
</dbReference>